<organism evidence="2 3">
    <name type="scientific">Acinetobacter variabilis</name>
    <dbReference type="NCBI Taxonomy" id="70346"/>
    <lineage>
        <taxon>Bacteria</taxon>
        <taxon>Pseudomonadati</taxon>
        <taxon>Pseudomonadota</taxon>
        <taxon>Gammaproteobacteria</taxon>
        <taxon>Moraxellales</taxon>
        <taxon>Moraxellaceae</taxon>
        <taxon>Acinetobacter</taxon>
    </lineage>
</organism>
<proteinExistence type="predicted"/>
<feature type="transmembrane region" description="Helical" evidence="1">
    <location>
        <begin position="47"/>
        <end position="66"/>
    </location>
</feature>
<dbReference type="EMBL" id="CP060811">
    <property type="protein sequence ID" value="QQN88992.1"/>
    <property type="molecule type" value="Genomic_DNA"/>
</dbReference>
<dbReference type="Proteomes" id="UP000596079">
    <property type="component" value="Chromosome"/>
</dbReference>
<keyword evidence="1" id="KW-0812">Transmembrane</keyword>
<dbReference type="GeneID" id="89666553"/>
<evidence type="ECO:0000313" key="3">
    <source>
        <dbReference type="Proteomes" id="UP000596079"/>
    </source>
</evidence>
<sequence>MNSSITPPQLPRLHERNQTLSVLHGIYAGLLIFSGAVFLYLESQQRTASTISLGLVILLMLVLIYFNIQAALKVKKGQGEGRTLSRVMAVLMLLSFPVGTVLGAIALWKSSAKQWEA</sequence>
<evidence type="ECO:0000256" key="1">
    <source>
        <dbReference type="SAM" id="Phobius"/>
    </source>
</evidence>
<evidence type="ECO:0000313" key="2">
    <source>
        <dbReference type="EMBL" id="QQN88992.1"/>
    </source>
</evidence>
<reference evidence="2 3" key="1">
    <citation type="submission" date="2020-08" db="EMBL/GenBank/DDBJ databases">
        <title>Emergence of ISAba1-mediated novel tet(X) in Acinetobacter variabilis from a chicken farm.</title>
        <authorList>
            <person name="Peng K."/>
            <person name="Li R."/>
        </authorList>
    </citation>
    <scope>NUCLEOTIDE SEQUENCE [LARGE SCALE GENOMIC DNA]</scope>
    <source>
        <strain evidence="2 3">XM9F202-2</strain>
    </source>
</reference>
<feature type="transmembrane region" description="Helical" evidence="1">
    <location>
        <begin position="20"/>
        <end position="41"/>
    </location>
</feature>
<keyword evidence="1" id="KW-1133">Transmembrane helix</keyword>
<accession>A0A7T8ARD6</accession>
<protein>
    <recommendedName>
        <fullName evidence="4">DUF202 domain-containing protein</fullName>
    </recommendedName>
</protein>
<keyword evidence="1" id="KW-0472">Membrane</keyword>
<evidence type="ECO:0008006" key="4">
    <source>
        <dbReference type="Google" id="ProtNLM"/>
    </source>
</evidence>
<feature type="transmembrane region" description="Helical" evidence="1">
    <location>
        <begin position="87"/>
        <end position="108"/>
    </location>
</feature>
<dbReference type="AlphaFoldDB" id="A0A7T8ARD6"/>
<gene>
    <name evidence="2" type="ORF">IAQ69_04795</name>
</gene>
<dbReference type="RefSeq" id="WP_004893699.1">
    <property type="nucleotide sequence ID" value="NZ_CP060811.1"/>
</dbReference>
<name>A0A7T8ARD6_9GAMM</name>